<dbReference type="InterPro" id="IPR027417">
    <property type="entry name" value="P-loop_NTPase"/>
</dbReference>
<name>A0A8H5B9A2_9AGAR</name>
<dbReference type="EMBL" id="JAACJK010000175">
    <property type="protein sequence ID" value="KAF5319014.1"/>
    <property type="molecule type" value="Genomic_DNA"/>
</dbReference>
<dbReference type="AlphaFoldDB" id="A0A8H5B9A2"/>
<dbReference type="Gene3D" id="3.40.50.300">
    <property type="entry name" value="P-loop containing nucleotide triphosphate hydrolases"/>
    <property type="match status" value="1"/>
</dbReference>
<dbReference type="PANTHER" id="PTHR10039:SF14">
    <property type="entry name" value="NACHT DOMAIN-CONTAINING PROTEIN"/>
    <property type="match status" value="1"/>
</dbReference>
<dbReference type="PANTHER" id="PTHR10039">
    <property type="entry name" value="AMELOGENIN"/>
    <property type="match status" value="1"/>
</dbReference>
<evidence type="ECO:0000259" key="3">
    <source>
        <dbReference type="Pfam" id="PF24883"/>
    </source>
</evidence>
<gene>
    <name evidence="4" type="ORF">D9611_012649</name>
</gene>
<organism evidence="4 5">
    <name type="scientific">Ephemerocybe angulata</name>
    <dbReference type="NCBI Taxonomy" id="980116"/>
    <lineage>
        <taxon>Eukaryota</taxon>
        <taxon>Fungi</taxon>
        <taxon>Dikarya</taxon>
        <taxon>Basidiomycota</taxon>
        <taxon>Agaricomycotina</taxon>
        <taxon>Agaricomycetes</taxon>
        <taxon>Agaricomycetidae</taxon>
        <taxon>Agaricales</taxon>
        <taxon>Agaricineae</taxon>
        <taxon>Psathyrellaceae</taxon>
        <taxon>Ephemerocybe</taxon>
    </lineage>
</organism>
<feature type="region of interest" description="Disordered" evidence="2">
    <location>
        <begin position="1"/>
        <end position="103"/>
    </location>
</feature>
<evidence type="ECO:0000256" key="2">
    <source>
        <dbReference type="SAM" id="MobiDB-lite"/>
    </source>
</evidence>
<evidence type="ECO:0000313" key="4">
    <source>
        <dbReference type="EMBL" id="KAF5319014.1"/>
    </source>
</evidence>
<dbReference type="InterPro" id="IPR056884">
    <property type="entry name" value="NPHP3-like_N"/>
</dbReference>
<evidence type="ECO:0000313" key="5">
    <source>
        <dbReference type="Proteomes" id="UP000541558"/>
    </source>
</evidence>
<sequence>MPPRRKRSILKSLFCLGGGTLNEEPKTPTAPLRLTPSPPSDGRLNAEIPHLSENNTGTYLTMPHSRSTPSSHSQTPLDSPSNKIGQSAPMLGTSPQDSATQSPQTFFHQAHGFNFEHFEYNNTVKSDNDGWKQLIENTAPNALLTSDARHDPPRCDEDTRVEVTNEIMGWIQDRAAPQSLLCMTGAAGAGKSALQQTVAELCTNLGIFASCFFFSSSDGTRSNVSRIVPTLAYQLGVKNPALRRSIATAVEDDPLVFKQTLKIQMERLIVWPISRLPPQDLARFPYAVFIDGLDECAEEDRQRELLAALKACFLNGRTPLRIFLASRPELPIFEALRPGGYLRVSLAGTARSKF</sequence>
<reference evidence="4 5" key="1">
    <citation type="journal article" date="2020" name="ISME J.">
        <title>Uncovering the hidden diversity of litter-decomposition mechanisms in mushroom-forming fungi.</title>
        <authorList>
            <person name="Floudas D."/>
            <person name="Bentzer J."/>
            <person name="Ahren D."/>
            <person name="Johansson T."/>
            <person name="Persson P."/>
            <person name="Tunlid A."/>
        </authorList>
    </citation>
    <scope>NUCLEOTIDE SEQUENCE [LARGE SCALE GENOMIC DNA]</scope>
    <source>
        <strain evidence="4 5">CBS 175.51</strain>
    </source>
</reference>
<protein>
    <recommendedName>
        <fullName evidence="3">Nephrocystin 3-like N-terminal domain-containing protein</fullName>
    </recommendedName>
</protein>
<dbReference type="Proteomes" id="UP000541558">
    <property type="component" value="Unassembled WGS sequence"/>
</dbReference>
<accession>A0A8H5B9A2</accession>
<feature type="domain" description="Nephrocystin 3-like N-terminal" evidence="3">
    <location>
        <begin position="166"/>
        <end position="327"/>
    </location>
</feature>
<keyword evidence="5" id="KW-1185">Reference proteome</keyword>
<dbReference type="SUPFAM" id="SSF52540">
    <property type="entry name" value="P-loop containing nucleoside triphosphate hydrolases"/>
    <property type="match status" value="1"/>
</dbReference>
<evidence type="ECO:0000256" key="1">
    <source>
        <dbReference type="ARBA" id="ARBA00022737"/>
    </source>
</evidence>
<feature type="compositionally biased region" description="Polar residues" evidence="2">
    <location>
        <begin position="93"/>
        <end position="103"/>
    </location>
</feature>
<feature type="compositionally biased region" description="Polar residues" evidence="2">
    <location>
        <begin position="52"/>
        <end position="85"/>
    </location>
</feature>
<proteinExistence type="predicted"/>
<comment type="caution">
    <text evidence="4">The sequence shown here is derived from an EMBL/GenBank/DDBJ whole genome shotgun (WGS) entry which is preliminary data.</text>
</comment>
<keyword evidence="1" id="KW-0677">Repeat</keyword>
<dbReference type="OrthoDB" id="5106486at2759"/>
<dbReference type="Pfam" id="PF24883">
    <property type="entry name" value="NPHP3_N"/>
    <property type="match status" value="1"/>
</dbReference>